<gene>
    <name evidence="4" type="ORF">GCM10009104_24490</name>
</gene>
<evidence type="ECO:0000313" key="5">
    <source>
        <dbReference type="Proteomes" id="UP001499915"/>
    </source>
</evidence>
<comment type="caution">
    <text evidence="4">The sequence shown here is derived from an EMBL/GenBank/DDBJ whole genome shotgun (WGS) entry which is preliminary data.</text>
</comment>
<evidence type="ECO:0000256" key="1">
    <source>
        <dbReference type="ARBA" id="ARBA00023054"/>
    </source>
</evidence>
<protein>
    <recommendedName>
        <fullName evidence="6">Cell division protein ZapB</fullName>
    </recommendedName>
</protein>
<dbReference type="EMBL" id="BAAAET010000003">
    <property type="protein sequence ID" value="GAA0695775.1"/>
    <property type="molecule type" value="Genomic_DNA"/>
</dbReference>
<dbReference type="InterPro" id="IPR009252">
    <property type="entry name" value="Cell_div_ZapB"/>
</dbReference>
<sequence>MRIDRLSLEPFDLAPQEQVTMQSGLFTELESKIEGLIEEVELLRLEVSELRQAKQSLEEDRSQNEQSLQRLLGKFERLQESENL</sequence>
<evidence type="ECO:0008006" key="6">
    <source>
        <dbReference type="Google" id="ProtNLM"/>
    </source>
</evidence>
<name>A0ABN1I7T7_9GAMM</name>
<reference evidence="4 5" key="1">
    <citation type="journal article" date="2019" name="Int. J. Syst. Evol. Microbiol.">
        <title>The Global Catalogue of Microorganisms (GCM) 10K type strain sequencing project: providing services to taxonomists for standard genome sequencing and annotation.</title>
        <authorList>
            <consortium name="The Broad Institute Genomics Platform"/>
            <consortium name="The Broad Institute Genome Sequencing Center for Infectious Disease"/>
            <person name="Wu L."/>
            <person name="Ma J."/>
        </authorList>
    </citation>
    <scope>NUCLEOTIDE SEQUENCE [LARGE SCALE GENOMIC DNA]</scope>
    <source>
        <strain evidence="4 5">JCM 15134</strain>
    </source>
</reference>
<proteinExistence type="predicted"/>
<evidence type="ECO:0000256" key="2">
    <source>
        <dbReference type="ARBA" id="ARBA00023210"/>
    </source>
</evidence>
<feature type="coiled-coil region" evidence="3">
    <location>
        <begin position="26"/>
        <end position="74"/>
    </location>
</feature>
<dbReference type="Gene3D" id="1.20.5.340">
    <property type="match status" value="1"/>
</dbReference>
<dbReference type="Proteomes" id="UP001499915">
    <property type="component" value="Unassembled WGS sequence"/>
</dbReference>
<keyword evidence="2" id="KW-0132">Cell division</keyword>
<keyword evidence="5" id="KW-1185">Reference proteome</keyword>
<keyword evidence="2" id="KW-0131">Cell cycle</keyword>
<organism evidence="4 5">
    <name type="scientific">Marinobacterium maritimum</name>
    <dbReference type="NCBI Taxonomy" id="500162"/>
    <lineage>
        <taxon>Bacteria</taxon>
        <taxon>Pseudomonadati</taxon>
        <taxon>Pseudomonadota</taxon>
        <taxon>Gammaproteobacteria</taxon>
        <taxon>Oceanospirillales</taxon>
        <taxon>Oceanospirillaceae</taxon>
        <taxon>Marinobacterium</taxon>
    </lineage>
</organism>
<keyword evidence="1 3" id="KW-0175">Coiled coil</keyword>
<evidence type="ECO:0000313" key="4">
    <source>
        <dbReference type="EMBL" id="GAA0695775.1"/>
    </source>
</evidence>
<dbReference type="Pfam" id="PF06005">
    <property type="entry name" value="ZapB"/>
    <property type="match status" value="1"/>
</dbReference>
<accession>A0ABN1I7T7</accession>
<evidence type="ECO:0000256" key="3">
    <source>
        <dbReference type="SAM" id="Coils"/>
    </source>
</evidence>
<keyword evidence="2" id="KW-0717">Septation</keyword>